<keyword evidence="2" id="KW-1133">Transmembrane helix</keyword>
<dbReference type="Gene3D" id="3.30.420.10">
    <property type="entry name" value="Ribonuclease H-like superfamily/Ribonuclease H"/>
    <property type="match status" value="1"/>
</dbReference>
<dbReference type="InterPro" id="IPR012337">
    <property type="entry name" value="RNaseH-like_sf"/>
</dbReference>
<evidence type="ECO:0000313" key="5">
    <source>
        <dbReference type="EMBL" id="KAF4398709.1"/>
    </source>
</evidence>
<dbReference type="SUPFAM" id="SSF53098">
    <property type="entry name" value="Ribonuclease H-like"/>
    <property type="match status" value="1"/>
</dbReference>
<dbReference type="PANTHER" id="PTHR47074">
    <property type="entry name" value="BNAC02G40300D PROTEIN"/>
    <property type="match status" value="1"/>
</dbReference>
<dbReference type="EMBL" id="JAATIQ010000024">
    <property type="protein sequence ID" value="KAF4398709.1"/>
    <property type="molecule type" value="Genomic_DNA"/>
</dbReference>
<feature type="region of interest" description="Disordered" evidence="1">
    <location>
        <begin position="312"/>
        <end position="354"/>
    </location>
</feature>
<dbReference type="PANTHER" id="PTHR47074:SF11">
    <property type="entry name" value="REVERSE TRANSCRIPTASE-LIKE PROTEIN"/>
    <property type="match status" value="1"/>
</dbReference>
<evidence type="ECO:0000256" key="2">
    <source>
        <dbReference type="SAM" id="Phobius"/>
    </source>
</evidence>
<keyword evidence="7" id="KW-1185">Reference proteome</keyword>
<dbReference type="GO" id="GO:0003676">
    <property type="term" value="F:nucleic acid binding"/>
    <property type="evidence" value="ECO:0007669"/>
    <property type="project" value="InterPro"/>
</dbReference>
<feature type="transmembrane region" description="Helical" evidence="2">
    <location>
        <begin position="169"/>
        <end position="189"/>
    </location>
</feature>
<organism evidence="4 6">
    <name type="scientific">Cannabis sativa</name>
    <name type="common">Hemp</name>
    <name type="synonym">Marijuana</name>
    <dbReference type="NCBI Taxonomy" id="3483"/>
    <lineage>
        <taxon>Eukaryota</taxon>
        <taxon>Viridiplantae</taxon>
        <taxon>Streptophyta</taxon>
        <taxon>Embryophyta</taxon>
        <taxon>Tracheophyta</taxon>
        <taxon>Spermatophyta</taxon>
        <taxon>Magnoliopsida</taxon>
        <taxon>eudicotyledons</taxon>
        <taxon>Gunneridae</taxon>
        <taxon>Pentapetalae</taxon>
        <taxon>rosids</taxon>
        <taxon>fabids</taxon>
        <taxon>Rosales</taxon>
        <taxon>Cannabaceae</taxon>
        <taxon>Cannabis</taxon>
    </lineage>
</organism>
<name>A0A7J6FU71_CANSA</name>
<evidence type="ECO:0000313" key="7">
    <source>
        <dbReference type="Proteomes" id="UP000583929"/>
    </source>
</evidence>
<accession>A0A7J6FU71</accession>
<feature type="compositionally biased region" description="Low complexity" evidence="1">
    <location>
        <begin position="269"/>
        <end position="286"/>
    </location>
</feature>
<dbReference type="Proteomes" id="UP000525078">
    <property type="component" value="Unassembled WGS sequence"/>
</dbReference>
<comment type="caution">
    <text evidence="4">The sequence shown here is derived from an EMBL/GenBank/DDBJ whole genome shotgun (WGS) entry which is preliminary data.</text>
</comment>
<feature type="region of interest" description="Disordered" evidence="1">
    <location>
        <begin position="257"/>
        <end position="288"/>
    </location>
</feature>
<evidence type="ECO:0000256" key="1">
    <source>
        <dbReference type="SAM" id="MobiDB-lite"/>
    </source>
</evidence>
<dbReference type="EMBL" id="JAATIP010000097">
    <property type="protein sequence ID" value="KAF4374172.1"/>
    <property type="molecule type" value="Genomic_DNA"/>
</dbReference>
<dbReference type="InterPro" id="IPR044730">
    <property type="entry name" value="RNase_H-like_dom_plant"/>
</dbReference>
<evidence type="ECO:0000313" key="4">
    <source>
        <dbReference type="EMBL" id="KAF4374172.1"/>
    </source>
</evidence>
<feature type="compositionally biased region" description="Pro residues" evidence="1">
    <location>
        <begin position="325"/>
        <end position="334"/>
    </location>
</feature>
<dbReference type="InterPro" id="IPR036397">
    <property type="entry name" value="RNaseH_sf"/>
</dbReference>
<keyword evidence="2" id="KW-0812">Transmembrane</keyword>
<dbReference type="Pfam" id="PF13456">
    <property type="entry name" value="RVT_3"/>
    <property type="match status" value="1"/>
</dbReference>
<dbReference type="GO" id="GO:0004523">
    <property type="term" value="F:RNA-DNA hybrid ribonuclease activity"/>
    <property type="evidence" value="ECO:0007669"/>
    <property type="project" value="InterPro"/>
</dbReference>
<gene>
    <name evidence="4" type="ORF">F8388_022938</name>
    <name evidence="5" type="ORF">G4B88_017135</name>
</gene>
<dbReference type="CDD" id="cd06222">
    <property type="entry name" value="RNase_H_like"/>
    <property type="match status" value="1"/>
</dbReference>
<feature type="compositionally biased region" description="Polar residues" evidence="1">
    <location>
        <begin position="259"/>
        <end position="268"/>
    </location>
</feature>
<dbReference type="InterPro" id="IPR002156">
    <property type="entry name" value="RNaseH_domain"/>
</dbReference>
<proteinExistence type="predicted"/>
<sequence length="561" mass="62357">MWDLFGRKSELPMSERSFSSFLERCRKVGRNVQRCWSSPVVFHGYAKGLALRVGGFGQLLCIALVLCIVLLPTGFALLKHQYRFVCLILFSSFLLPQHLISLHNLHYFRSSNRSYTTKPTVNWFPFLSHPKTIIAYQRRIQTVSPSFEAMVQTPVLSSRRLFFSRYSSLWFFSIFAYLYVLSLTLFIPLSSPAKNPVSFFFPTLMASSSSNPNPITALDDEHSLLSNSTPFEEFFPRTHPTSDAQDLQQAVDQFLHVDSPQSSPNPRISTQSPQPASPFSSSPATQITSGHAIPSFSVRFSAPIITDSVSISTHTDKGKGKAPMISPPTNPPPSRGDKGLVINDSCPPPIAATSPVVRPTFMRHATQEYSAAQCKHQDDNLHSEASRIPPASIQQLPPSLSLETPSLFVDAAIDHQNGITVTGFIFKHGFQTVLASHYHQLPGAVSPIFAEGQALLQSLKWCIDSQFSPQIVFSDCLNLVSKVNGSWQDNSALSGLVSRIRLLFSTFPGASLQFLPRQFNMGAHVLAREALRSREVHSCIYDLFNSQNLYVPFQANLIHLP</sequence>
<keyword evidence="2" id="KW-0472">Membrane</keyword>
<evidence type="ECO:0000313" key="6">
    <source>
        <dbReference type="Proteomes" id="UP000525078"/>
    </source>
</evidence>
<dbReference type="AlphaFoldDB" id="A0A7J6FU71"/>
<feature type="transmembrane region" description="Helical" evidence="2">
    <location>
        <begin position="56"/>
        <end position="76"/>
    </location>
</feature>
<dbReference type="Proteomes" id="UP000583929">
    <property type="component" value="Unassembled WGS sequence"/>
</dbReference>
<reference evidence="6 7" key="1">
    <citation type="journal article" date="2020" name="bioRxiv">
        <title>Sequence and annotation of 42 cannabis genomes reveals extensive copy number variation in cannabinoid synthesis and pathogen resistance genes.</title>
        <authorList>
            <person name="Mckernan K.J."/>
            <person name="Helbert Y."/>
            <person name="Kane L.T."/>
            <person name="Ebling H."/>
            <person name="Zhang L."/>
            <person name="Liu B."/>
            <person name="Eaton Z."/>
            <person name="Mclaughlin S."/>
            <person name="Kingan S."/>
            <person name="Baybayan P."/>
            <person name="Concepcion G."/>
            <person name="Jordan M."/>
            <person name="Riva A."/>
            <person name="Barbazuk W."/>
            <person name="Harkins T."/>
        </authorList>
    </citation>
    <scope>NUCLEOTIDE SEQUENCE [LARGE SCALE GENOMIC DNA]</scope>
    <source>
        <strain evidence="6 7">cv. Jamaican Lion 4</strain>
        <strain evidence="5">Father</strain>
        <strain evidence="4">Mother</strain>
        <tissue evidence="4">Leaf</tissue>
    </source>
</reference>
<dbReference type="InterPro" id="IPR052929">
    <property type="entry name" value="RNase_H-like_EbsB-rel"/>
</dbReference>
<protein>
    <recommendedName>
        <fullName evidence="3">RNase H type-1 domain-containing protein</fullName>
    </recommendedName>
</protein>
<feature type="domain" description="RNase H type-1" evidence="3">
    <location>
        <begin position="409"/>
        <end position="530"/>
    </location>
</feature>
<evidence type="ECO:0000259" key="3">
    <source>
        <dbReference type="Pfam" id="PF13456"/>
    </source>
</evidence>